<comment type="caution">
    <text evidence="2">The sequence shown here is derived from an EMBL/GenBank/DDBJ whole genome shotgun (WGS) entry which is preliminary data.</text>
</comment>
<organism evidence="2 3">
    <name type="scientific">Zarconia navalis LEGE 11467</name>
    <dbReference type="NCBI Taxonomy" id="1828826"/>
    <lineage>
        <taxon>Bacteria</taxon>
        <taxon>Bacillati</taxon>
        <taxon>Cyanobacteriota</taxon>
        <taxon>Cyanophyceae</taxon>
        <taxon>Oscillatoriophycideae</taxon>
        <taxon>Oscillatoriales</taxon>
        <taxon>Oscillatoriales incertae sedis</taxon>
        <taxon>Zarconia</taxon>
        <taxon>Zarconia navalis</taxon>
    </lineage>
</organism>
<reference evidence="2" key="1">
    <citation type="submission" date="2020-10" db="EMBL/GenBank/DDBJ databases">
        <authorList>
            <person name="Castelo-Branco R."/>
            <person name="Eusebio N."/>
            <person name="Adriana R."/>
            <person name="Vieira A."/>
            <person name="Brugerolle De Fraissinette N."/>
            <person name="Rezende De Castro R."/>
            <person name="Schneider M.P."/>
            <person name="Vasconcelos V."/>
            <person name="Leao P.N."/>
        </authorList>
    </citation>
    <scope>NUCLEOTIDE SEQUENCE</scope>
    <source>
        <strain evidence="2">LEGE 11467</strain>
    </source>
</reference>
<gene>
    <name evidence="2" type="ORF">IQ235_11300</name>
</gene>
<keyword evidence="1" id="KW-0812">Transmembrane</keyword>
<evidence type="ECO:0000256" key="1">
    <source>
        <dbReference type="SAM" id="Phobius"/>
    </source>
</evidence>
<dbReference type="Proteomes" id="UP000621799">
    <property type="component" value="Unassembled WGS sequence"/>
</dbReference>
<name>A0A928VW68_9CYAN</name>
<keyword evidence="1" id="KW-0472">Membrane</keyword>
<feature type="transmembrane region" description="Helical" evidence="1">
    <location>
        <begin position="27"/>
        <end position="60"/>
    </location>
</feature>
<dbReference type="RefSeq" id="WP_264321577.1">
    <property type="nucleotide sequence ID" value="NZ_JADEXN010000185.1"/>
</dbReference>
<keyword evidence="1" id="KW-1133">Transmembrane helix</keyword>
<sequence>MTDSLFFFFGFGSIFFGLKISEDVHQIALLVTGFICLVWGFAMSSVLLQLLLMIFLAGFLRLSH</sequence>
<keyword evidence="3" id="KW-1185">Reference proteome</keyword>
<evidence type="ECO:0000313" key="2">
    <source>
        <dbReference type="EMBL" id="MBE9041367.1"/>
    </source>
</evidence>
<dbReference type="AlphaFoldDB" id="A0A928VW68"/>
<evidence type="ECO:0000313" key="3">
    <source>
        <dbReference type="Proteomes" id="UP000621799"/>
    </source>
</evidence>
<dbReference type="EMBL" id="JADEXN010000185">
    <property type="protein sequence ID" value="MBE9041367.1"/>
    <property type="molecule type" value="Genomic_DNA"/>
</dbReference>
<accession>A0A928VW68</accession>
<protein>
    <submittedName>
        <fullName evidence="2">Uncharacterized protein</fullName>
    </submittedName>
</protein>
<proteinExistence type="predicted"/>